<evidence type="ECO:0000313" key="3">
    <source>
        <dbReference type="Proteomes" id="UP001239994"/>
    </source>
</evidence>
<gene>
    <name evidence="2" type="ORF">P4O66_011752</name>
</gene>
<name>A0AAD8Z6I4_9TELE</name>
<feature type="compositionally biased region" description="Polar residues" evidence="1">
    <location>
        <begin position="351"/>
        <end position="368"/>
    </location>
</feature>
<evidence type="ECO:0000256" key="1">
    <source>
        <dbReference type="SAM" id="MobiDB-lite"/>
    </source>
</evidence>
<sequence length="374" mass="40732">MPVSKPCLYSNHACIQTMPVSKPCLYPSHACIQAMPVSKPCLYPNHACIQTMPVSKLCLYPSHACIQTMPVFKPCLYPSHACIQAMPVSKPCLYPSHACIQAMPVSKPCLYPSHACIQAMPVSKLCLYSNHACIQAVSLFQVPHVSLTEDKFVGAEGHGLTNINLLAVPCPESPRGHISVRAARQQRPALLTITISLAIRSDKMEQEERQGEAGQLVNGAHHMFRCAESPPPLPSSPHPLQTPPQPCPQPIKEESLQSTPPAGRQSRVWWTRRVFESVRYSGQYSGAGLQTLMESCSSLPAGEVTLRGALSTRLPEDDGQADEDMNRTSISLQLQHECLAVLNLSPVERACSQNTRSPPQLPNTSPLSPGSPLK</sequence>
<keyword evidence="3" id="KW-1185">Reference proteome</keyword>
<comment type="caution">
    <text evidence="2">The sequence shown here is derived from an EMBL/GenBank/DDBJ whole genome shotgun (WGS) entry which is preliminary data.</text>
</comment>
<dbReference type="EMBL" id="JAROKS010000018">
    <property type="protein sequence ID" value="KAK1793371.1"/>
    <property type="molecule type" value="Genomic_DNA"/>
</dbReference>
<feature type="region of interest" description="Disordered" evidence="1">
    <location>
        <begin position="350"/>
        <end position="374"/>
    </location>
</feature>
<accession>A0AAD8Z6I4</accession>
<organism evidence="2 3">
    <name type="scientific">Electrophorus voltai</name>
    <dbReference type="NCBI Taxonomy" id="2609070"/>
    <lineage>
        <taxon>Eukaryota</taxon>
        <taxon>Metazoa</taxon>
        <taxon>Chordata</taxon>
        <taxon>Craniata</taxon>
        <taxon>Vertebrata</taxon>
        <taxon>Euteleostomi</taxon>
        <taxon>Actinopterygii</taxon>
        <taxon>Neopterygii</taxon>
        <taxon>Teleostei</taxon>
        <taxon>Ostariophysi</taxon>
        <taxon>Gymnotiformes</taxon>
        <taxon>Gymnotoidei</taxon>
        <taxon>Gymnotidae</taxon>
        <taxon>Electrophorus</taxon>
    </lineage>
</organism>
<evidence type="ECO:0000313" key="2">
    <source>
        <dbReference type="EMBL" id="KAK1793371.1"/>
    </source>
</evidence>
<proteinExistence type="predicted"/>
<feature type="non-terminal residue" evidence="2">
    <location>
        <position position="374"/>
    </location>
</feature>
<dbReference type="AlphaFoldDB" id="A0AAD8Z6I4"/>
<reference evidence="2" key="1">
    <citation type="submission" date="2023-03" db="EMBL/GenBank/DDBJ databases">
        <title>Electrophorus voltai genome.</title>
        <authorList>
            <person name="Bian C."/>
        </authorList>
    </citation>
    <scope>NUCLEOTIDE SEQUENCE</scope>
    <source>
        <strain evidence="2">CB-2022</strain>
        <tissue evidence="2">Muscle</tissue>
    </source>
</reference>
<dbReference type="Proteomes" id="UP001239994">
    <property type="component" value="Unassembled WGS sequence"/>
</dbReference>
<protein>
    <submittedName>
        <fullName evidence="2">Uncharacterized protein</fullName>
    </submittedName>
</protein>
<feature type="region of interest" description="Disordered" evidence="1">
    <location>
        <begin position="225"/>
        <end position="264"/>
    </location>
</feature>
<feature type="compositionally biased region" description="Pro residues" evidence="1">
    <location>
        <begin position="229"/>
        <end position="249"/>
    </location>
</feature>